<gene>
    <name evidence="1" type="ORF">EV184_104140</name>
</gene>
<dbReference type="Proteomes" id="UP000295043">
    <property type="component" value="Unassembled WGS sequence"/>
</dbReference>
<accession>A0A4R2C277</accession>
<proteinExistence type="predicted"/>
<dbReference type="RefSeq" id="WP_132073623.1">
    <property type="nucleotide sequence ID" value="NZ_SLVU01000004.1"/>
</dbReference>
<reference evidence="1 2" key="1">
    <citation type="submission" date="2019-03" db="EMBL/GenBank/DDBJ databases">
        <title>Genomic Encyclopedia of Type Strains, Phase IV (KMG-V): Genome sequencing to study the core and pangenomes of soil and plant-associated prokaryotes.</title>
        <authorList>
            <person name="Whitman W."/>
        </authorList>
    </citation>
    <scope>NUCLEOTIDE SEQUENCE [LARGE SCALE GENOMIC DNA]</scope>
    <source>
        <strain evidence="1 2">23C40</strain>
    </source>
</reference>
<name>A0A4R2C277_9HYPH</name>
<sequence>MLSAKTIGVFFLCVLCSSCVAVWGKSYNVALSNSRSVVIEYDPAVVNLPAMLQAAQASCAEYGKDAVLDSVSEGNLKIKVNTYRCEVRTADRVIDVQG</sequence>
<protein>
    <submittedName>
        <fullName evidence="1">Uncharacterized protein</fullName>
    </submittedName>
</protein>
<evidence type="ECO:0000313" key="1">
    <source>
        <dbReference type="EMBL" id="TCN32474.1"/>
    </source>
</evidence>
<organism evidence="1 2">
    <name type="scientific">Sinorhizobium americanum</name>
    <dbReference type="NCBI Taxonomy" id="194963"/>
    <lineage>
        <taxon>Bacteria</taxon>
        <taxon>Pseudomonadati</taxon>
        <taxon>Pseudomonadota</taxon>
        <taxon>Alphaproteobacteria</taxon>
        <taxon>Hyphomicrobiales</taxon>
        <taxon>Rhizobiaceae</taxon>
        <taxon>Sinorhizobium/Ensifer group</taxon>
        <taxon>Sinorhizobium</taxon>
    </lineage>
</organism>
<comment type="caution">
    <text evidence="1">The sequence shown here is derived from an EMBL/GenBank/DDBJ whole genome shotgun (WGS) entry which is preliminary data.</text>
</comment>
<evidence type="ECO:0000313" key="2">
    <source>
        <dbReference type="Proteomes" id="UP000295043"/>
    </source>
</evidence>
<dbReference type="EMBL" id="SLVU01000004">
    <property type="protein sequence ID" value="TCN32474.1"/>
    <property type="molecule type" value="Genomic_DNA"/>
</dbReference>
<dbReference type="AlphaFoldDB" id="A0A4R2C277"/>